<feature type="compositionally biased region" description="Basic residues" evidence="1">
    <location>
        <begin position="128"/>
        <end position="140"/>
    </location>
</feature>
<evidence type="ECO:0008006" key="4">
    <source>
        <dbReference type="Google" id="ProtNLM"/>
    </source>
</evidence>
<reference evidence="2 3" key="1">
    <citation type="submission" date="2024-07" db="EMBL/GenBank/DDBJ databases">
        <title>Chromosome-level genome assembly of the water stick insect Ranatra chinensis (Heteroptera: Nepidae).</title>
        <authorList>
            <person name="Liu X."/>
        </authorList>
    </citation>
    <scope>NUCLEOTIDE SEQUENCE [LARGE SCALE GENOMIC DNA]</scope>
    <source>
        <strain evidence="2">Cailab_2021Rc</strain>
        <tissue evidence="2">Muscle</tissue>
    </source>
</reference>
<evidence type="ECO:0000256" key="1">
    <source>
        <dbReference type="SAM" id="MobiDB-lite"/>
    </source>
</evidence>
<gene>
    <name evidence="2" type="ORF">AAG570_005076</name>
</gene>
<proteinExistence type="predicted"/>
<feature type="region of interest" description="Disordered" evidence="1">
    <location>
        <begin position="110"/>
        <end position="140"/>
    </location>
</feature>
<sequence>LKRIDLNRKFGLLRNLLHRRSKLSLDNKLTIYNMILKPTWTYGIGLWGSAKKGNIDRMQSFQSKVLRTILNVPWYASNRTIHHDLNIPYVHETTQSRFKSFRSKLENHPNQLADALSPTTHPLNPPCRLKRRRPRNLLAE</sequence>
<evidence type="ECO:0000313" key="2">
    <source>
        <dbReference type="EMBL" id="KAL1116604.1"/>
    </source>
</evidence>
<dbReference type="AlphaFoldDB" id="A0ABD0XZD6"/>
<dbReference type="EMBL" id="JBFDAA010000017">
    <property type="protein sequence ID" value="KAL1116604.1"/>
    <property type="molecule type" value="Genomic_DNA"/>
</dbReference>
<feature type="non-terminal residue" evidence="2">
    <location>
        <position position="1"/>
    </location>
</feature>
<organism evidence="2 3">
    <name type="scientific">Ranatra chinensis</name>
    <dbReference type="NCBI Taxonomy" id="642074"/>
    <lineage>
        <taxon>Eukaryota</taxon>
        <taxon>Metazoa</taxon>
        <taxon>Ecdysozoa</taxon>
        <taxon>Arthropoda</taxon>
        <taxon>Hexapoda</taxon>
        <taxon>Insecta</taxon>
        <taxon>Pterygota</taxon>
        <taxon>Neoptera</taxon>
        <taxon>Paraneoptera</taxon>
        <taxon>Hemiptera</taxon>
        <taxon>Heteroptera</taxon>
        <taxon>Panheteroptera</taxon>
        <taxon>Nepomorpha</taxon>
        <taxon>Nepidae</taxon>
        <taxon>Ranatrinae</taxon>
        <taxon>Ranatra</taxon>
    </lineage>
</organism>
<name>A0ABD0XZD6_9HEMI</name>
<comment type="caution">
    <text evidence="2">The sequence shown here is derived from an EMBL/GenBank/DDBJ whole genome shotgun (WGS) entry which is preliminary data.</text>
</comment>
<keyword evidence="3" id="KW-1185">Reference proteome</keyword>
<protein>
    <recommendedName>
        <fullName evidence="4">RNA-directed DNA polymerase</fullName>
    </recommendedName>
</protein>
<evidence type="ECO:0000313" key="3">
    <source>
        <dbReference type="Proteomes" id="UP001558652"/>
    </source>
</evidence>
<dbReference type="Proteomes" id="UP001558652">
    <property type="component" value="Unassembled WGS sequence"/>
</dbReference>
<accession>A0ABD0XZD6</accession>